<accession>A0A9W8CPH9</accession>
<dbReference type="EMBL" id="JANBOJ010000179">
    <property type="protein sequence ID" value="KAJ1721330.1"/>
    <property type="molecule type" value="Genomic_DNA"/>
</dbReference>
<dbReference type="AlphaFoldDB" id="A0A9W8CPH9"/>
<name>A0A9W8CPH9_9FUNG</name>
<dbReference type="Proteomes" id="UP001149813">
    <property type="component" value="Unassembled WGS sequence"/>
</dbReference>
<gene>
    <name evidence="1" type="ORF">LPJ53_004131</name>
</gene>
<dbReference type="OrthoDB" id="5557769at2759"/>
<keyword evidence="2" id="KW-1185">Reference proteome</keyword>
<proteinExistence type="predicted"/>
<comment type="caution">
    <text evidence="1">The sequence shown here is derived from an EMBL/GenBank/DDBJ whole genome shotgun (WGS) entry which is preliminary data.</text>
</comment>
<evidence type="ECO:0000313" key="2">
    <source>
        <dbReference type="Proteomes" id="UP001149813"/>
    </source>
</evidence>
<organism evidence="1 2">
    <name type="scientific">Coemansia erecta</name>
    <dbReference type="NCBI Taxonomy" id="147472"/>
    <lineage>
        <taxon>Eukaryota</taxon>
        <taxon>Fungi</taxon>
        <taxon>Fungi incertae sedis</taxon>
        <taxon>Zoopagomycota</taxon>
        <taxon>Kickxellomycotina</taxon>
        <taxon>Kickxellomycetes</taxon>
        <taxon>Kickxellales</taxon>
        <taxon>Kickxellaceae</taxon>
        <taxon>Coemansia</taxon>
    </lineage>
</organism>
<protein>
    <submittedName>
        <fullName evidence="1">Uncharacterized protein</fullName>
    </submittedName>
</protein>
<evidence type="ECO:0000313" key="1">
    <source>
        <dbReference type="EMBL" id="KAJ1721330.1"/>
    </source>
</evidence>
<sequence>MLQLMLQEYMLYARKSHWSADQSPLIHNLSPESELSPELSKDTHDISRLDGDIDMQFFDVMAAHRKYIRSFVEEYIQKHFGSFYYRVAIRDRQASRLCQSLNAYFHAHQSISNATLLAAIEKKMATLDATYFDLFINASDTTQLLDLNSSDRHFHMSLLAAVQECKIYEDDANWPSADAYATAFFNRIIEDVQFILFEGHQGTFVEDGTTSAGSQTRFSRVKDIAARVTPFKRACYLGTLASMLTAKYIGQMGRKVFLERAQLAGYRPVPTDIDFDNNLSEEDLEVELGRPSSDVAIRGELHSMIMEMMPYTTNESTMIAMQRAIEVYNRAIVDHVESQRGEIGRAFTNADAKIATTPHPPDGRVLDAISHSKGTMAVDTVCVLARWLSELWFDRLKGDLLGALLVDRQLRPVPLNDVRRWIFEDHSPSGHCIAFAINTRLYSYLKHMRVLMNETKWLFASAAATLRAIELLLANLRSNSVLLEHVSVEKYAQLFGEYITSNTTSAGGPERSSTNAAHVANRQAISQTPDLENPHKRLEALTRAPAENAAGIQHEQPYIQTRIDALELEVADIRKTMREMAGMHHDLHEVLQILKSNNFR</sequence>
<reference evidence="1" key="1">
    <citation type="submission" date="2022-07" db="EMBL/GenBank/DDBJ databases">
        <title>Phylogenomic reconstructions and comparative analyses of Kickxellomycotina fungi.</title>
        <authorList>
            <person name="Reynolds N.K."/>
            <person name="Stajich J.E."/>
            <person name="Barry K."/>
            <person name="Grigoriev I.V."/>
            <person name="Crous P."/>
            <person name="Smith M.E."/>
        </authorList>
    </citation>
    <scope>NUCLEOTIDE SEQUENCE</scope>
    <source>
        <strain evidence="1">NBRC 32514</strain>
    </source>
</reference>